<dbReference type="GO" id="GO:0046872">
    <property type="term" value="F:metal ion binding"/>
    <property type="evidence" value="ECO:0007669"/>
    <property type="project" value="UniProtKB-KW"/>
</dbReference>
<keyword evidence="5" id="KW-0186">Copper</keyword>
<dbReference type="Gene3D" id="2.70.50.70">
    <property type="match status" value="1"/>
</dbReference>
<feature type="domain" description="Auxiliary Activity family 9 catalytic" evidence="14">
    <location>
        <begin position="18"/>
        <end position="236"/>
    </location>
</feature>
<evidence type="ECO:0000256" key="6">
    <source>
        <dbReference type="ARBA" id="ARBA00023033"/>
    </source>
</evidence>
<evidence type="ECO:0000256" key="1">
    <source>
        <dbReference type="ARBA" id="ARBA00001973"/>
    </source>
</evidence>
<keyword evidence="6" id="KW-0503">Monooxygenase</keyword>
<comment type="cofactor">
    <cofactor evidence="1">
        <name>Cu(2+)</name>
        <dbReference type="ChEBI" id="CHEBI:29036"/>
    </cofactor>
</comment>
<keyword evidence="9" id="KW-0624">Polysaccharide degradation</keyword>
<feature type="chain" id="PRO_5002724530" description="lytic cellulose monooxygenase (C4-dehydrogenating)" evidence="13">
    <location>
        <begin position="18"/>
        <end position="238"/>
    </location>
</feature>
<dbReference type="PANTHER" id="PTHR33353">
    <property type="entry name" value="PUTATIVE (AFU_ORTHOLOGUE AFUA_1G12560)-RELATED"/>
    <property type="match status" value="1"/>
</dbReference>
<reference evidence="15 16" key="1">
    <citation type="journal article" date="2010" name="Proc. Natl. Acad. Sci. U.S.A.">
        <title>Insights into evolution of multicellular fungi from the assembled chromosomes of the mushroom Coprinopsis cinerea (Coprinus cinereus).</title>
        <authorList>
            <person name="Stajich J.E."/>
            <person name="Wilke S.K."/>
            <person name="Ahren D."/>
            <person name="Au C.H."/>
            <person name="Birren B.W."/>
            <person name="Borodovsky M."/>
            <person name="Burns C."/>
            <person name="Canback B."/>
            <person name="Casselton L.A."/>
            <person name="Cheng C.K."/>
            <person name="Deng J."/>
            <person name="Dietrich F.S."/>
            <person name="Fargo D.C."/>
            <person name="Farman M.L."/>
            <person name="Gathman A.C."/>
            <person name="Goldberg J."/>
            <person name="Guigo R."/>
            <person name="Hoegger P.J."/>
            <person name="Hooker J.B."/>
            <person name="Huggins A."/>
            <person name="James T.Y."/>
            <person name="Kamada T."/>
            <person name="Kilaru S."/>
            <person name="Kodira C."/>
            <person name="Kues U."/>
            <person name="Kupfer D."/>
            <person name="Kwan H.S."/>
            <person name="Lomsadze A."/>
            <person name="Li W."/>
            <person name="Lilly W.W."/>
            <person name="Ma L.J."/>
            <person name="Mackey A.J."/>
            <person name="Manning G."/>
            <person name="Martin F."/>
            <person name="Muraguchi H."/>
            <person name="Natvig D.O."/>
            <person name="Palmerini H."/>
            <person name="Ramesh M.A."/>
            <person name="Rehmeyer C.J."/>
            <person name="Roe B.A."/>
            <person name="Shenoy N."/>
            <person name="Stanke M."/>
            <person name="Ter-Hovhannisyan V."/>
            <person name="Tunlid A."/>
            <person name="Velagapudi R."/>
            <person name="Vision T.J."/>
            <person name="Zeng Q."/>
            <person name="Zolan M.E."/>
            <person name="Pukkila P.J."/>
        </authorList>
    </citation>
    <scope>NUCLEOTIDE SEQUENCE [LARGE SCALE GENOMIC DNA]</scope>
    <source>
        <strain evidence="16">Okayama-7 / 130 / ATCC MYA-4618 / FGSC 9003</strain>
    </source>
</reference>
<dbReference type="OMA" id="ERNHNAV"/>
<dbReference type="EMBL" id="AACS02000009">
    <property type="protein sequence ID" value="EAU89398.2"/>
    <property type="molecule type" value="Genomic_DNA"/>
</dbReference>
<dbReference type="GO" id="GO:0030245">
    <property type="term" value="P:cellulose catabolic process"/>
    <property type="evidence" value="ECO:0007669"/>
    <property type="project" value="UniProtKB-KW"/>
</dbReference>
<comment type="catalytic activity">
    <reaction evidence="11">
        <text>[(1-&gt;4)-beta-D-glucosyl]n+m + reduced acceptor + O2 = 4-dehydro-beta-D-glucosyl-[(1-&gt;4)-beta-D-glucosyl]n-1 + [(1-&gt;4)-beta-D-glucosyl]m + acceptor + H2O.</text>
        <dbReference type="EC" id="1.14.99.56"/>
    </reaction>
</comment>
<dbReference type="KEGG" id="cci:CC1G_07624"/>
<name>A8NC20_COPC7</name>
<evidence type="ECO:0000313" key="15">
    <source>
        <dbReference type="EMBL" id="EAU89398.2"/>
    </source>
</evidence>
<dbReference type="eggNOG" id="ENOG502QVRD">
    <property type="taxonomic scope" value="Eukaryota"/>
</dbReference>
<evidence type="ECO:0000256" key="8">
    <source>
        <dbReference type="ARBA" id="ARBA00023277"/>
    </source>
</evidence>
<dbReference type="Pfam" id="PF03443">
    <property type="entry name" value="AA9"/>
    <property type="match status" value="1"/>
</dbReference>
<sequence length="238" mass="26390">MILLPIVLLGLATKVYSHGFVQEVVLGETSYPGYHPYVDPYPGSVEFFFVDTPSSRFLMETAIGPVEQLDWIDVQCNGESATGYYTEPAPLLGKIAAGDIIKFNWISYGGAKDNHHGPMLTYMAKVPEGRDVREWSPDTEKVWFKIDHSGKDSEGKWAATDRLNEANGTYTARIPPNLQPGQYLIRHEWIALHLAHSYPGAQIYPMCVQVEVTGNGTAFPTEFVAFPGEYTAETPGKS</sequence>
<evidence type="ECO:0000256" key="3">
    <source>
        <dbReference type="ARBA" id="ARBA00023001"/>
    </source>
</evidence>
<dbReference type="InterPro" id="IPR005103">
    <property type="entry name" value="AA9_LPMO"/>
</dbReference>
<comment type="caution">
    <text evidence="15">The sequence shown here is derived from an EMBL/GenBank/DDBJ whole genome shotgun (WGS) entry which is preliminary data.</text>
</comment>
<evidence type="ECO:0000256" key="10">
    <source>
        <dbReference type="ARBA" id="ARBA00044502"/>
    </source>
</evidence>
<dbReference type="OrthoDB" id="4849160at2759"/>
<dbReference type="RefSeq" id="XP_001832364.2">
    <property type="nucleotide sequence ID" value="XM_001832312.2"/>
</dbReference>
<dbReference type="GO" id="GO:0004497">
    <property type="term" value="F:monooxygenase activity"/>
    <property type="evidence" value="ECO:0007669"/>
    <property type="project" value="UniProtKB-KW"/>
</dbReference>
<dbReference type="VEuPathDB" id="FungiDB:CC1G_07624"/>
<evidence type="ECO:0000256" key="9">
    <source>
        <dbReference type="ARBA" id="ARBA00023326"/>
    </source>
</evidence>
<evidence type="ECO:0000256" key="5">
    <source>
        <dbReference type="ARBA" id="ARBA00023008"/>
    </source>
</evidence>
<feature type="signal peptide" evidence="13">
    <location>
        <begin position="1"/>
        <end position="17"/>
    </location>
</feature>
<evidence type="ECO:0000256" key="4">
    <source>
        <dbReference type="ARBA" id="ARBA00023002"/>
    </source>
</evidence>
<protein>
    <recommendedName>
        <fullName evidence="12">lytic cellulose monooxygenase (C4-dehydrogenating)</fullName>
        <ecNumber evidence="12">1.14.99.56</ecNumber>
    </recommendedName>
</protein>
<proteinExistence type="inferred from homology"/>
<evidence type="ECO:0000256" key="12">
    <source>
        <dbReference type="ARBA" id="ARBA00047174"/>
    </source>
</evidence>
<keyword evidence="8" id="KW-0119">Carbohydrate metabolism</keyword>
<keyword evidence="7" id="KW-1015">Disulfide bond</keyword>
<organism evidence="15 16">
    <name type="scientific">Coprinopsis cinerea (strain Okayama-7 / 130 / ATCC MYA-4618 / FGSC 9003)</name>
    <name type="common">Inky cap fungus</name>
    <name type="synonym">Hormographiella aspergillata</name>
    <dbReference type="NCBI Taxonomy" id="240176"/>
    <lineage>
        <taxon>Eukaryota</taxon>
        <taxon>Fungi</taxon>
        <taxon>Dikarya</taxon>
        <taxon>Basidiomycota</taxon>
        <taxon>Agaricomycotina</taxon>
        <taxon>Agaricomycetes</taxon>
        <taxon>Agaricomycetidae</taxon>
        <taxon>Agaricales</taxon>
        <taxon>Agaricineae</taxon>
        <taxon>Psathyrellaceae</taxon>
        <taxon>Coprinopsis</taxon>
    </lineage>
</organism>
<evidence type="ECO:0000256" key="13">
    <source>
        <dbReference type="SAM" id="SignalP"/>
    </source>
</evidence>
<dbReference type="EC" id="1.14.99.56" evidence="12"/>
<evidence type="ECO:0000256" key="11">
    <source>
        <dbReference type="ARBA" id="ARBA00045077"/>
    </source>
</evidence>
<evidence type="ECO:0000259" key="14">
    <source>
        <dbReference type="Pfam" id="PF03443"/>
    </source>
</evidence>
<keyword evidence="16" id="KW-1185">Reference proteome</keyword>
<evidence type="ECO:0000313" key="16">
    <source>
        <dbReference type="Proteomes" id="UP000001861"/>
    </source>
</evidence>
<dbReference type="STRING" id="240176.A8NC20"/>
<keyword evidence="4" id="KW-0560">Oxidoreductase</keyword>
<dbReference type="InParanoid" id="A8NC20"/>
<dbReference type="HOGENOM" id="CLU_031730_1_1_1"/>
<comment type="similarity">
    <text evidence="10">Belongs to the polysaccharide monooxygenase AA9 family.</text>
</comment>
<keyword evidence="2" id="KW-0479">Metal-binding</keyword>
<dbReference type="AlphaFoldDB" id="A8NC20"/>
<keyword evidence="3" id="KW-0136">Cellulose degradation</keyword>
<keyword evidence="13" id="KW-0732">Signal</keyword>
<evidence type="ECO:0000256" key="2">
    <source>
        <dbReference type="ARBA" id="ARBA00022723"/>
    </source>
</evidence>
<dbReference type="GeneID" id="6008849"/>
<dbReference type="CDD" id="cd21175">
    <property type="entry name" value="LPMO_AA9"/>
    <property type="match status" value="1"/>
</dbReference>
<dbReference type="Proteomes" id="UP000001861">
    <property type="component" value="Unassembled WGS sequence"/>
</dbReference>
<evidence type="ECO:0000256" key="7">
    <source>
        <dbReference type="ARBA" id="ARBA00023157"/>
    </source>
</evidence>
<dbReference type="PANTHER" id="PTHR33353:SF6">
    <property type="entry name" value="ENDOGLUCANASE IV"/>
    <property type="match status" value="1"/>
</dbReference>
<gene>
    <name evidence="15" type="ORF">CC1G_07624</name>
</gene>
<dbReference type="InterPro" id="IPR049892">
    <property type="entry name" value="AA9"/>
</dbReference>
<accession>A8NC20</accession>